<accession>A0A915HT67</accession>
<dbReference type="Proteomes" id="UP000887565">
    <property type="component" value="Unplaced"/>
</dbReference>
<proteinExistence type="predicted"/>
<protein>
    <submittedName>
        <fullName evidence="2">Transposase</fullName>
    </submittedName>
</protein>
<dbReference type="WBParaSite" id="nRc.2.0.1.t04949-RA">
    <property type="protein sequence ID" value="nRc.2.0.1.t04949-RA"/>
    <property type="gene ID" value="nRc.2.0.1.g04949"/>
</dbReference>
<dbReference type="AlphaFoldDB" id="A0A915HT67"/>
<reference evidence="2" key="1">
    <citation type="submission" date="2022-11" db="UniProtKB">
        <authorList>
            <consortium name="WormBaseParasite"/>
        </authorList>
    </citation>
    <scope>IDENTIFICATION</scope>
</reference>
<organism evidence="1 2">
    <name type="scientific">Romanomermis culicivorax</name>
    <name type="common">Nematode worm</name>
    <dbReference type="NCBI Taxonomy" id="13658"/>
    <lineage>
        <taxon>Eukaryota</taxon>
        <taxon>Metazoa</taxon>
        <taxon>Ecdysozoa</taxon>
        <taxon>Nematoda</taxon>
        <taxon>Enoplea</taxon>
        <taxon>Dorylaimia</taxon>
        <taxon>Mermithida</taxon>
        <taxon>Mermithoidea</taxon>
        <taxon>Mermithidae</taxon>
        <taxon>Romanomermis</taxon>
    </lineage>
</organism>
<evidence type="ECO:0000313" key="1">
    <source>
        <dbReference type="Proteomes" id="UP000887565"/>
    </source>
</evidence>
<keyword evidence="1" id="KW-1185">Reference proteome</keyword>
<sequence length="121" mass="14393">AARLFVYKQNEWYHETQRTKLPKISDFERALLEMQKKVRISKTQEDTYFSSAPETLNRHDEKTCKKTLVNQMGLIPKLQHTGKIKIRTTTQTKRKTPLWLQQQIYAKYICTSDKSFKLNVN</sequence>
<name>A0A915HT67_ROMCU</name>
<evidence type="ECO:0000313" key="2">
    <source>
        <dbReference type="WBParaSite" id="nRc.2.0.1.t04949-RA"/>
    </source>
</evidence>